<feature type="region of interest" description="Disordered" evidence="1">
    <location>
        <begin position="310"/>
        <end position="333"/>
    </location>
</feature>
<feature type="compositionally biased region" description="Pro residues" evidence="1">
    <location>
        <begin position="116"/>
        <end position="125"/>
    </location>
</feature>
<dbReference type="EMBL" id="GG745329">
    <property type="protein sequence ID" value="KNE55807.1"/>
    <property type="molecule type" value="Genomic_DNA"/>
</dbReference>
<feature type="compositionally biased region" description="Low complexity" evidence="1">
    <location>
        <begin position="193"/>
        <end position="203"/>
    </location>
</feature>
<dbReference type="OMA" id="SNENDPW"/>
<feature type="region of interest" description="Disordered" evidence="1">
    <location>
        <begin position="789"/>
        <end position="821"/>
    </location>
</feature>
<feature type="region of interest" description="Disordered" evidence="1">
    <location>
        <begin position="549"/>
        <end position="599"/>
    </location>
</feature>
<dbReference type="AlphaFoldDB" id="A0A0L0RZF8"/>
<protein>
    <submittedName>
        <fullName evidence="2">Uncharacterized protein</fullName>
    </submittedName>
</protein>
<feature type="region of interest" description="Disordered" evidence="1">
    <location>
        <begin position="177"/>
        <end position="290"/>
    </location>
</feature>
<feature type="compositionally biased region" description="Polar residues" evidence="1">
    <location>
        <begin position="410"/>
        <end position="423"/>
    </location>
</feature>
<sequence>MDADADLDLHDVPAAAPLPALPPGPMATTTTTAPTPLRRAAWARADHETPTRAPVLPRRLTDQSPAMLLWSPSTHETPRQNAAAGGAAATDRTPVPQVRPDLLREIPAALRASAPALPPKLPSPWTPYAMPGDQLNMSPMLPLGEPVSDQPASETPSRPAAPAPTLAQRLHIDVDAAHSSPVKRKREIDAHASSSSDTESDSSPRLMPVPLRFPMGSPSATRFSFGDRASTDSPSRRPAKRRSLNSLAAPQHQPPSLGRSQSQPDLAHAMAVDSQEDESTWPSASAPVLQSRAQDYGSRWLATRAHATTRTAVRPTPPALPPPSTAPPVQEDPPSPVLFGADDLHDVLSRDSQAQVLLTGMGSSGPVLPNASRAALSGSSGPVGAVTAPAAPLVDMSPDLFTEFGLELRNNSNSQPARTTADSNKLPIDLPDIVSEGPALAAPTVSASIKQPSGDRKVAAENDAARGANSDRPAAVDPPESVAAAQADGEQHPVERSTSQDERTSPIDAAPAAMQPAVTESMFMKPTEAPTAAVQPPAAEPTVTEPITEPAVRDHGASSPPPAVDETLSKPPPPMPSFASAARPPRSSQLGMPPPLPRPAAPAAAVSLFDRARSLFGDDMDPSLLGLIPGAAAAAPPPTTVGFHAAGAAAGGASVSGHVVGFQTGNGSAIKAPSKAAVDRARVAMAAVEAELAESSAPPAAASAPGFTGFAGFATAGNRPLPTPSKSAMDRARDVMAAVDAELAEPAALPPAAFVGFATARNKPLPTPSKTALARSKQLFVDLDHEIQDSNAPAPAPPPPAFVAAGRGRTLASTQGAHSRRPVLRFCRPRAPQRAPA</sequence>
<feature type="region of interest" description="Disordered" evidence="1">
    <location>
        <begin position="444"/>
        <end position="508"/>
    </location>
</feature>
<feature type="compositionally biased region" description="Basic and acidic residues" evidence="1">
    <location>
        <begin position="489"/>
        <end position="505"/>
    </location>
</feature>
<gene>
    <name evidence="2" type="ORF">AMAG_01678</name>
</gene>
<reference evidence="3" key="2">
    <citation type="submission" date="2009-11" db="EMBL/GenBank/DDBJ databases">
        <title>The Genome Sequence of Allomyces macrogynus strain ATCC 38327.</title>
        <authorList>
            <consortium name="The Broad Institute Genome Sequencing Platform"/>
            <person name="Russ C."/>
            <person name="Cuomo C."/>
            <person name="Shea T."/>
            <person name="Young S.K."/>
            <person name="Zeng Q."/>
            <person name="Koehrsen M."/>
            <person name="Haas B."/>
            <person name="Borodovsky M."/>
            <person name="Guigo R."/>
            <person name="Alvarado L."/>
            <person name="Berlin A."/>
            <person name="Borenstein D."/>
            <person name="Chen Z."/>
            <person name="Engels R."/>
            <person name="Freedman E."/>
            <person name="Gellesch M."/>
            <person name="Goldberg J."/>
            <person name="Griggs A."/>
            <person name="Gujja S."/>
            <person name="Heiman D."/>
            <person name="Hepburn T."/>
            <person name="Howarth C."/>
            <person name="Jen D."/>
            <person name="Larson L."/>
            <person name="Lewis B."/>
            <person name="Mehta T."/>
            <person name="Park D."/>
            <person name="Pearson M."/>
            <person name="Roberts A."/>
            <person name="Saif S."/>
            <person name="Shenoy N."/>
            <person name="Sisk P."/>
            <person name="Stolte C."/>
            <person name="Sykes S."/>
            <person name="Walk T."/>
            <person name="White J."/>
            <person name="Yandava C."/>
            <person name="Burger G."/>
            <person name="Gray M.W."/>
            <person name="Holland P.W.H."/>
            <person name="King N."/>
            <person name="Lang F.B.F."/>
            <person name="Roger A.J."/>
            <person name="Ruiz-Trillo I."/>
            <person name="Lander E."/>
            <person name="Nusbaum C."/>
        </authorList>
    </citation>
    <scope>NUCLEOTIDE SEQUENCE [LARGE SCALE GENOMIC DNA]</scope>
    <source>
        <strain evidence="3">ATCC 38327</strain>
    </source>
</reference>
<evidence type="ECO:0000256" key="1">
    <source>
        <dbReference type="SAM" id="MobiDB-lite"/>
    </source>
</evidence>
<dbReference type="VEuPathDB" id="FungiDB:AMAG_01678"/>
<evidence type="ECO:0000313" key="3">
    <source>
        <dbReference type="Proteomes" id="UP000054350"/>
    </source>
</evidence>
<evidence type="ECO:0000313" key="2">
    <source>
        <dbReference type="EMBL" id="KNE55807.1"/>
    </source>
</evidence>
<keyword evidence="3" id="KW-1185">Reference proteome</keyword>
<proteinExistence type="predicted"/>
<feature type="region of interest" description="Disordered" evidence="1">
    <location>
        <begin position="70"/>
        <end position="94"/>
    </location>
</feature>
<feature type="region of interest" description="Disordered" evidence="1">
    <location>
        <begin position="1"/>
        <end position="32"/>
    </location>
</feature>
<feature type="compositionally biased region" description="Pro residues" evidence="1">
    <location>
        <begin position="315"/>
        <end position="333"/>
    </location>
</feature>
<name>A0A0L0RZF8_ALLM3</name>
<feature type="region of interest" description="Disordered" evidence="1">
    <location>
        <begin position="410"/>
        <end position="430"/>
    </location>
</feature>
<dbReference type="Proteomes" id="UP000054350">
    <property type="component" value="Unassembled WGS sequence"/>
</dbReference>
<feature type="region of interest" description="Disordered" evidence="1">
    <location>
        <begin position="115"/>
        <end position="162"/>
    </location>
</feature>
<organism evidence="2 3">
    <name type="scientific">Allomyces macrogynus (strain ATCC 38327)</name>
    <name type="common">Allomyces javanicus var. macrogynus</name>
    <dbReference type="NCBI Taxonomy" id="578462"/>
    <lineage>
        <taxon>Eukaryota</taxon>
        <taxon>Fungi</taxon>
        <taxon>Fungi incertae sedis</taxon>
        <taxon>Blastocladiomycota</taxon>
        <taxon>Blastocladiomycetes</taxon>
        <taxon>Blastocladiales</taxon>
        <taxon>Blastocladiaceae</taxon>
        <taxon>Allomyces</taxon>
    </lineage>
</organism>
<feature type="compositionally biased region" description="Basic and acidic residues" evidence="1">
    <location>
        <begin position="453"/>
        <end position="464"/>
    </location>
</feature>
<feature type="compositionally biased region" description="Low complexity" evidence="1">
    <location>
        <begin position="577"/>
        <end position="588"/>
    </location>
</feature>
<accession>A0A0L0RZF8</accession>
<reference evidence="2 3" key="1">
    <citation type="submission" date="2009-11" db="EMBL/GenBank/DDBJ databases">
        <title>Annotation of Allomyces macrogynus ATCC 38327.</title>
        <authorList>
            <consortium name="The Broad Institute Genome Sequencing Platform"/>
            <person name="Russ C."/>
            <person name="Cuomo C."/>
            <person name="Burger G."/>
            <person name="Gray M.W."/>
            <person name="Holland P.W.H."/>
            <person name="King N."/>
            <person name="Lang F.B.F."/>
            <person name="Roger A.J."/>
            <person name="Ruiz-Trillo I."/>
            <person name="Young S.K."/>
            <person name="Zeng Q."/>
            <person name="Gargeya S."/>
            <person name="Fitzgerald M."/>
            <person name="Haas B."/>
            <person name="Abouelleil A."/>
            <person name="Alvarado L."/>
            <person name="Arachchi H.M."/>
            <person name="Berlin A."/>
            <person name="Chapman S.B."/>
            <person name="Gearin G."/>
            <person name="Goldberg J."/>
            <person name="Griggs A."/>
            <person name="Gujja S."/>
            <person name="Hansen M."/>
            <person name="Heiman D."/>
            <person name="Howarth C."/>
            <person name="Larimer J."/>
            <person name="Lui A."/>
            <person name="MacDonald P.J.P."/>
            <person name="McCowen C."/>
            <person name="Montmayeur A."/>
            <person name="Murphy C."/>
            <person name="Neiman D."/>
            <person name="Pearson M."/>
            <person name="Priest M."/>
            <person name="Roberts A."/>
            <person name="Saif S."/>
            <person name="Shea T."/>
            <person name="Sisk P."/>
            <person name="Stolte C."/>
            <person name="Sykes S."/>
            <person name="Wortman J."/>
            <person name="Nusbaum C."/>
            <person name="Birren B."/>
        </authorList>
    </citation>
    <scope>NUCLEOTIDE SEQUENCE [LARGE SCALE GENOMIC DNA]</scope>
    <source>
        <strain evidence="2 3">ATCC 38327</strain>
    </source>
</reference>